<evidence type="ECO:0000313" key="2">
    <source>
        <dbReference type="EMBL" id="KAJ8406719.1"/>
    </source>
</evidence>
<feature type="compositionally biased region" description="Polar residues" evidence="1">
    <location>
        <begin position="63"/>
        <end position="74"/>
    </location>
</feature>
<dbReference type="AlphaFoldDB" id="A0AAD7SPV4"/>
<protein>
    <submittedName>
        <fullName evidence="2">Uncharacterized protein</fullName>
    </submittedName>
</protein>
<organism evidence="2 3">
    <name type="scientific">Aldrovandia affinis</name>
    <dbReference type="NCBI Taxonomy" id="143900"/>
    <lineage>
        <taxon>Eukaryota</taxon>
        <taxon>Metazoa</taxon>
        <taxon>Chordata</taxon>
        <taxon>Craniata</taxon>
        <taxon>Vertebrata</taxon>
        <taxon>Euteleostomi</taxon>
        <taxon>Actinopterygii</taxon>
        <taxon>Neopterygii</taxon>
        <taxon>Teleostei</taxon>
        <taxon>Notacanthiformes</taxon>
        <taxon>Halosauridae</taxon>
        <taxon>Aldrovandia</taxon>
    </lineage>
</organism>
<keyword evidence="3" id="KW-1185">Reference proteome</keyword>
<accession>A0AAD7SPV4</accession>
<comment type="caution">
    <text evidence="2">The sequence shown here is derived from an EMBL/GenBank/DDBJ whole genome shotgun (WGS) entry which is preliminary data.</text>
</comment>
<dbReference type="Proteomes" id="UP001221898">
    <property type="component" value="Unassembled WGS sequence"/>
</dbReference>
<name>A0AAD7SPV4_9TELE</name>
<sequence length="126" mass="13605">MQAWRDGTALCPLSPSLYYCSRNPGSSSQPCRPGDESPGLATVALHLPGPRSQSPGTERPVSGTVSTMRTSASRPLTPDLRVRLHRITPGTRMSRLSCLMAGDVPREGGRVLTLTGHLSLTSHWWL</sequence>
<evidence type="ECO:0000313" key="3">
    <source>
        <dbReference type="Proteomes" id="UP001221898"/>
    </source>
</evidence>
<dbReference type="EMBL" id="JAINUG010000042">
    <property type="protein sequence ID" value="KAJ8406719.1"/>
    <property type="molecule type" value="Genomic_DNA"/>
</dbReference>
<feature type="region of interest" description="Disordered" evidence="1">
    <location>
        <begin position="22"/>
        <end position="74"/>
    </location>
</feature>
<gene>
    <name evidence="2" type="ORF">AAFF_G00296350</name>
</gene>
<reference evidence="2" key="1">
    <citation type="journal article" date="2023" name="Science">
        <title>Genome structures resolve the early diversification of teleost fishes.</title>
        <authorList>
            <person name="Parey E."/>
            <person name="Louis A."/>
            <person name="Montfort J."/>
            <person name="Bouchez O."/>
            <person name="Roques C."/>
            <person name="Iampietro C."/>
            <person name="Lluch J."/>
            <person name="Castinel A."/>
            <person name="Donnadieu C."/>
            <person name="Desvignes T."/>
            <person name="Floi Bucao C."/>
            <person name="Jouanno E."/>
            <person name="Wen M."/>
            <person name="Mejri S."/>
            <person name="Dirks R."/>
            <person name="Jansen H."/>
            <person name="Henkel C."/>
            <person name="Chen W.J."/>
            <person name="Zahm M."/>
            <person name="Cabau C."/>
            <person name="Klopp C."/>
            <person name="Thompson A.W."/>
            <person name="Robinson-Rechavi M."/>
            <person name="Braasch I."/>
            <person name="Lecointre G."/>
            <person name="Bobe J."/>
            <person name="Postlethwait J.H."/>
            <person name="Berthelot C."/>
            <person name="Roest Crollius H."/>
            <person name="Guiguen Y."/>
        </authorList>
    </citation>
    <scope>NUCLEOTIDE SEQUENCE</scope>
    <source>
        <strain evidence="2">NC1722</strain>
    </source>
</reference>
<proteinExistence type="predicted"/>
<evidence type="ECO:0000256" key="1">
    <source>
        <dbReference type="SAM" id="MobiDB-lite"/>
    </source>
</evidence>